<dbReference type="SUPFAM" id="SSF46689">
    <property type="entry name" value="Homeodomain-like"/>
    <property type="match status" value="1"/>
</dbReference>
<organism evidence="4 5">
    <name type="scientific">Novosphingobium chloroacetimidivorans</name>
    <dbReference type="NCBI Taxonomy" id="1428314"/>
    <lineage>
        <taxon>Bacteria</taxon>
        <taxon>Pseudomonadati</taxon>
        <taxon>Pseudomonadota</taxon>
        <taxon>Alphaproteobacteria</taxon>
        <taxon>Sphingomonadales</taxon>
        <taxon>Sphingomonadaceae</taxon>
        <taxon>Novosphingobium</taxon>
    </lineage>
</organism>
<evidence type="ECO:0000256" key="1">
    <source>
        <dbReference type="ARBA" id="ARBA00023125"/>
    </source>
</evidence>
<sequence>MATLSGAKLAEPTDARQVRSRKALHAALLELLEEKPFDQLTIREISARAGTGYATFFRHYVTKEALLGDVASEEIAGLLAMTLPILHQADSYHSTLALCSYVAEHSALWSALLAGGAAAIVRNEFIRQARLLPHAGQHQERWLPADLGVVHGTGAMIDLLAWWLTIGTDLSAEQIATILHRLVIAPLVEDSEPRKTAATA</sequence>
<dbReference type="PANTHER" id="PTHR43479:SF7">
    <property type="entry name" value="TETR-FAMILY TRANSCRIPTIONAL REGULATOR"/>
    <property type="match status" value="1"/>
</dbReference>
<dbReference type="InterPro" id="IPR009057">
    <property type="entry name" value="Homeodomain-like_sf"/>
</dbReference>
<comment type="caution">
    <text evidence="4">The sequence shown here is derived from an EMBL/GenBank/DDBJ whole genome shotgun (WGS) entry which is preliminary data.</text>
</comment>
<feature type="DNA-binding region" description="H-T-H motif" evidence="2">
    <location>
        <begin position="41"/>
        <end position="60"/>
    </location>
</feature>
<dbReference type="EMBL" id="JACHLR010000006">
    <property type="protein sequence ID" value="MBB4858418.1"/>
    <property type="molecule type" value="Genomic_DNA"/>
</dbReference>
<evidence type="ECO:0000256" key="2">
    <source>
        <dbReference type="PROSITE-ProRule" id="PRU00335"/>
    </source>
</evidence>
<evidence type="ECO:0000313" key="5">
    <source>
        <dbReference type="Proteomes" id="UP000555448"/>
    </source>
</evidence>
<dbReference type="GO" id="GO:0003677">
    <property type="term" value="F:DNA binding"/>
    <property type="evidence" value="ECO:0007669"/>
    <property type="project" value="UniProtKB-UniRule"/>
</dbReference>
<dbReference type="Proteomes" id="UP000555448">
    <property type="component" value="Unassembled WGS sequence"/>
</dbReference>
<dbReference type="PANTHER" id="PTHR43479">
    <property type="entry name" value="ACREF/ENVCD OPERON REPRESSOR-RELATED"/>
    <property type="match status" value="1"/>
</dbReference>
<dbReference type="InterPro" id="IPR050624">
    <property type="entry name" value="HTH-type_Tx_Regulator"/>
</dbReference>
<gene>
    <name evidence="4" type="ORF">HNO88_001741</name>
</gene>
<dbReference type="RefSeq" id="WP_184244086.1">
    <property type="nucleotide sequence ID" value="NZ_JACHLR010000006.1"/>
</dbReference>
<dbReference type="Pfam" id="PF00440">
    <property type="entry name" value="TetR_N"/>
    <property type="match status" value="1"/>
</dbReference>
<keyword evidence="5" id="KW-1185">Reference proteome</keyword>
<name>A0A7W7KA49_9SPHN</name>
<evidence type="ECO:0000259" key="3">
    <source>
        <dbReference type="PROSITE" id="PS50977"/>
    </source>
</evidence>
<protein>
    <submittedName>
        <fullName evidence="4">AcrR family transcriptional regulator</fullName>
    </submittedName>
</protein>
<dbReference type="AlphaFoldDB" id="A0A7W7KA49"/>
<keyword evidence="1 2" id="KW-0238">DNA-binding</keyword>
<dbReference type="PROSITE" id="PS50977">
    <property type="entry name" value="HTH_TETR_2"/>
    <property type="match status" value="1"/>
</dbReference>
<reference evidence="4 5" key="1">
    <citation type="submission" date="2020-08" db="EMBL/GenBank/DDBJ databases">
        <title>Functional genomics of gut bacteria from endangered species of beetles.</title>
        <authorList>
            <person name="Carlos-Shanley C."/>
        </authorList>
    </citation>
    <scope>NUCLEOTIDE SEQUENCE [LARGE SCALE GENOMIC DNA]</scope>
    <source>
        <strain evidence="4 5">S00245</strain>
    </source>
</reference>
<evidence type="ECO:0000313" key="4">
    <source>
        <dbReference type="EMBL" id="MBB4858418.1"/>
    </source>
</evidence>
<feature type="domain" description="HTH tetR-type" evidence="3">
    <location>
        <begin position="18"/>
        <end position="78"/>
    </location>
</feature>
<dbReference type="InterPro" id="IPR001647">
    <property type="entry name" value="HTH_TetR"/>
</dbReference>
<dbReference type="Gene3D" id="1.10.357.10">
    <property type="entry name" value="Tetracycline Repressor, domain 2"/>
    <property type="match status" value="1"/>
</dbReference>
<accession>A0A7W7KA49</accession>
<proteinExistence type="predicted"/>